<accession>A0A1W0WFG3</accession>
<feature type="chain" id="PRO_5010746320" description="MANSC domain-containing protein" evidence="1">
    <location>
        <begin position="20"/>
        <end position="268"/>
    </location>
</feature>
<evidence type="ECO:0000313" key="3">
    <source>
        <dbReference type="Proteomes" id="UP000192578"/>
    </source>
</evidence>
<evidence type="ECO:0000256" key="1">
    <source>
        <dbReference type="SAM" id="SignalP"/>
    </source>
</evidence>
<protein>
    <recommendedName>
        <fullName evidence="4">MANSC domain-containing protein</fullName>
    </recommendedName>
</protein>
<proteinExistence type="predicted"/>
<name>A0A1W0WFG3_HYPEX</name>
<dbReference type="AlphaFoldDB" id="A0A1W0WFG3"/>
<sequence>MILQVALLGLLWFLSASSSDSNGSTEHLAPLTNWTANCLLHKNGTTCNNHSDFTASVFTDLSSYREDQGRKLGANPTIASPREVLTALLQTSSGYSGYSRYFCGCYCFRASGTILLYSQQTTREGCSADTACLFLEQADDHHAALANPRCNVFVSSRFFPEEIVLLPTEKPPGRPNAMLANSELGAANEEDIRSFLPKVRHNQTHTSLSSIKESVPGKSLSLNRTSALVSSAVIPVSGNGLFDVTLRSLLEFPVNFLASVMQIVLDGH</sequence>
<evidence type="ECO:0000313" key="2">
    <source>
        <dbReference type="EMBL" id="OQV13955.1"/>
    </source>
</evidence>
<dbReference type="EMBL" id="MTYJ01000113">
    <property type="protein sequence ID" value="OQV13955.1"/>
    <property type="molecule type" value="Genomic_DNA"/>
</dbReference>
<evidence type="ECO:0008006" key="4">
    <source>
        <dbReference type="Google" id="ProtNLM"/>
    </source>
</evidence>
<dbReference type="OrthoDB" id="10669874at2759"/>
<dbReference type="Proteomes" id="UP000192578">
    <property type="component" value="Unassembled WGS sequence"/>
</dbReference>
<reference evidence="3" key="1">
    <citation type="submission" date="2017-01" db="EMBL/GenBank/DDBJ databases">
        <title>Comparative genomics of anhydrobiosis in the tardigrade Hypsibius dujardini.</title>
        <authorList>
            <person name="Yoshida Y."/>
            <person name="Koutsovoulos G."/>
            <person name="Laetsch D."/>
            <person name="Stevens L."/>
            <person name="Kumar S."/>
            <person name="Horikawa D."/>
            <person name="Ishino K."/>
            <person name="Komine S."/>
            <person name="Tomita M."/>
            <person name="Blaxter M."/>
            <person name="Arakawa K."/>
        </authorList>
    </citation>
    <scope>NUCLEOTIDE SEQUENCE [LARGE SCALE GENOMIC DNA]</scope>
    <source>
        <strain evidence="3">Z151</strain>
    </source>
</reference>
<feature type="signal peptide" evidence="1">
    <location>
        <begin position="1"/>
        <end position="19"/>
    </location>
</feature>
<organism evidence="2 3">
    <name type="scientific">Hypsibius exemplaris</name>
    <name type="common">Freshwater tardigrade</name>
    <dbReference type="NCBI Taxonomy" id="2072580"/>
    <lineage>
        <taxon>Eukaryota</taxon>
        <taxon>Metazoa</taxon>
        <taxon>Ecdysozoa</taxon>
        <taxon>Tardigrada</taxon>
        <taxon>Eutardigrada</taxon>
        <taxon>Parachela</taxon>
        <taxon>Hypsibioidea</taxon>
        <taxon>Hypsibiidae</taxon>
        <taxon>Hypsibius</taxon>
    </lineage>
</organism>
<comment type="caution">
    <text evidence="2">The sequence shown here is derived from an EMBL/GenBank/DDBJ whole genome shotgun (WGS) entry which is preliminary data.</text>
</comment>
<gene>
    <name evidence="2" type="ORF">BV898_11837</name>
</gene>
<keyword evidence="1" id="KW-0732">Signal</keyword>
<keyword evidence="3" id="KW-1185">Reference proteome</keyword>